<dbReference type="PANTHER" id="PTHR13395">
    <property type="entry name" value="SISTER CHROMATID COHESION PROTEIN DCC1-RELATED"/>
    <property type="match status" value="1"/>
</dbReference>
<keyword evidence="4" id="KW-1185">Reference proteome</keyword>
<dbReference type="EMBL" id="CP119879">
    <property type="protein sequence ID" value="WFD35094.1"/>
    <property type="molecule type" value="Genomic_DNA"/>
</dbReference>
<dbReference type="GO" id="GO:0034088">
    <property type="term" value="P:maintenance of mitotic sister chromatid cohesion"/>
    <property type="evidence" value="ECO:0007669"/>
    <property type="project" value="TreeGrafter"/>
</dbReference>
<evidence type="ECO:0000256" key="1">
    <source>
        <dbReference type="ARBA" id="ARBA00007017"/>
    </source>
</evidence>
<evidence type="ECO:0000313" key="3">
    <source>
        <dbReference type="EMBL" id="WFD35094.1"/>
    </source>
</evidence>
<comment type="similarity">
    <text evidence="1">Belongs to the DCC1 family.</text>
</comment>
<dbReference type="GO" id="GO:0031390">
    <property type="term" value="C:Ctf18 RFC-like complex"/>
    <property type="evidence" value="ECO:0007669"/>
    <property type="project" value="InterPro"/>
</dbReference>
<evidence type="ECO:0000256" key="2">
    <source>
        <dbReference type="ARBA" id="ARBA00022705"/>
    </source>
</evidence>
<name>A0AAF0ETZ5_9BASI</name>
<gene>
    <name evidence="3" type="primary">DCC1</name>
    <name evidence="3" type="ORF">MCUN1_001943</name>
</gene>
<dbReference type="GO" id="GO:0000775">
    <property type="term" value="C:chromosome, centromeric region"/>
    <property type="evidence" value="ECO:0007669"/>
    <property type="project" value="TreeGrafter"/>
</dbReference>
<dbReference type="AlphaFoldDB" id="A0AAF0ETZ5"/>
<organism evidence="3 4">
    <name type="scientific">Malassezia cuniculi</name>
    <dbReference type="NCBI Taxonomy" id="948313"/>
    <lineage>
        <taxon>Eukaryota</taxon>
        <taxon>Fungi</taxon>
        <taxon>Dikarya</taxon>
        <taxon>Basidiomycota</taxon>
        <taxon>Ustilaginomycotina</taxon>
        <taxon>Malasseziomycetes</taxon>
        <taxon>Malasseziales</taxon>
        <taxon>Malasseziaceae</taxon>
        <taxon>Malassezia</taxon>
    </lineage>
</organism>
<dbReference type="GO" id="GO:0000785">
    <property type="term" value="C:chromatin"/>
    <property type="evidence" value="ECO:0007669"/>
    <property type="project" value="TreeGrafter"/>
</dbReference>
<dbReference type="Proteomes" id="UP001219933">
    <property type="component" value="Chromosome 3"/>
</dbReference>
<evidence type="ECO:0000313" key="4">
    <source>
        <dbReference type="Proteomes" id="UP001219933"/>
    </source>
</evidence>
<sequence>MAQPVALVTTREPRDYRLLELPPELDEAISSASDVSLAIHGRLTDDAALVTKDATYAVRQVSQTNSLLLCGPAERNGALELQIHKNATDILELVPMAARLDRIPELLQESEYAGERAESVLKTRKYTPREVRSVVQASTLNQLDILACEAASVPVAPVVDALVRSDSQRQVAEALLGWFGSVAPDGHVSLDTKRIARLLGIGLLRRTKRKPLSEFMHEWRSLLGALAADAHVPLLEGFFLLHPPPASFATASVHANSPDASAGKLLASLSIEYVPHTALSPVPVKRFKELFSLRPQWVAEEIRPYIATLAVGNAPEKRGAALEKLLLTHARGIRSRWSTVHGAVLLRGEQDAERGSENCLVYQARVKYA</sequence>
<dbReference type="GO" id="GO:0006260">
    <property type="term" value="P:DNA replication"/>
    <property type="evidence" value="ECO:0007669"/>
    <property type="project" value="UniProtKB-KW"/>
</dbReference>
<dbReference type="Pfam" id="PF09724">
    <property type="entry name" value="Dcc1"/>
    <property type="match status" value="2"/>
</dbReference>
<accession>A0AAF0ETZ5</accession>
<dbReference type="InterPro" id="IPR019128">
    <property type="entry name" value="Dcc1"/>
</dbReference>
<dbReference type="PANTHER" id="PTHR13395:SF6">
    <property type="entry name" value="SISTER CHROMATID COHESION PROTEIN DCC1"/>
    <property type="match status" value="1"/>
</dbReference>
<reference evidence="3" key="1">
    <citation type="submission" date="2023-03" db="EMBL/GenBank/DDBJ databases">
        <title>Mating type loci evolution in Malassezia.</title>
        <authorList>
            <person name="Coelho M.A."/>
        </authorList>
    </citation>
    <scope>NUCLEOTIDE SEQUENCE</scope>
    <source>
        <strain evidence="3">CBS 11721</strain>
    </source>
</reference>
<protein>
    <submittedName>
        <fullName evidence="3">Ctf8p and Ctf18p associating protein</fullName>
    </submittedName>
</protein>
<keyword evidence="2" id="KW-0235">DNA replication</keyword>
<proteinExistence type="inferred from homology"/>